<protein>
    <submittedName>
        <fullName evidence="1">Tetratricopeptide repeat protein 30-like protein</fullName>
    </submittedName>
</protein>
<reference evidence="1" key="1">
    <citation type="submission" date="2021-07" db="EMBL/GenBank/DDBJ databases">
        <authorList>
            <person name="Catto M.A."/>
            <person name="Jacobson A."/>
            <person name="Kennedy G."/>
            <person name="Labadie P."/>
            <person name="Hunt B.G."/>
            <person name="Srinivasan R."/>
        </authorList>
    </citation>
    <scope>NUCLEOTIDE SEQUENCE</scope>
    <source>
        <strain evidence="1">PL_HMW_Pooled</strain>
        <tissue evidence="1">Head</tissue>
    </source>
</reference>
<sequence>MLRRNAAFGRQKNSQGVVNSNIPWNRYYPDITSILPIFLPINITHITYNWRRQDYRSVPRGRPAYYRNSDAWGSDCRLSMA</sequence>
<evidence type="ECO:0000313" key="1">
    <source>
        <dbReference type="EMBL" id="KAK3911140.1"/>
    </source>
</evidence>
<dbReference type="EMBL" id="JAHWGI010000234">
    <property type="protein sequence ID" value="KAK3911140.1"/>
    <property type="molecule type" value="Genomic_DNA"/>
</dbReference>
<evidence type="ECO:0000313" key="2">
    <source>
        <dbReference type="Proteomes" id="UP001219518"/>
    </source>
</evidence>
<organism evidence="1 2">
    <name type="scientific">Frankliniella fusca</name>
    <dbReference type="NCBI Taxonomy" id="407009"/>
    <lineage>
        <taxon>Eukaryota</taxon>
        <taxon>Metazoa</taxon>
        <taxon>Ecdysozoa</taxon>
        <taxon>Arthropoda</taxon>
        <taxon>Hexapoda</taxon>
        <taxon>Insecta</taxon>
        <taxon>Pterygota</taxon>
        <taxon>Neoptera</taxon>
        <taxon>Paraneoptera</taxon>
        <taxon>Thysanoptera</taxon>
        <taxon>Terebrantia</taxon>
        <taxon>Thripoidea</taxon>
        <taxon>Thripidae</taxon>
        <taxon>Frankliniella</taxon>
    </lineage>
</organism>
<accession>A0AAE1GXI1</accession>
<keyword evidence="2" id="KW-1185">Reference proteome</keyword>
<gene>
    <name evidence="1" type="ORF">KUF71_020842</name>
</gene>
<proteinExistence type="predicted"/>
<dbReference type="AlphaFoldDB" id="A0AAE1GXI1"/>
<dbReference type="Proteomes" id="UP001219518">
    <property type="component" value="Unassembled WGS sequence"/>
</dbReference>
<reference evidence="1" key="2">
    <citation type="journal article" date="2023" name="BMC Genomics">
        <title>Pest status, molecular evolution, and epigenetic factors derived from the genome assembly of Frankliniella fusca, a thysanopteran phytovirus vector.</title>
        <authorList>
            <person name="Catto M.A."/>
            <person name="Labadie P.E."/>
            <person name="Jacobson A.L."/>
            <person name="Kennedy G.G."/>
            <person name="Srinivasan R."/>
            <person name="Hunt B.G."/>
        </authorList>
    </citation>
    <scope>NUCLEOTIDE SEQUENCE</scope>
    <source>
        <strain evidence="1">PL_HMW_Pooled</strain>
    </source>
</reference>
<name>A0AAE1GXI1_9NEOP</name>
<comment type="caution">
    <text evidence="1">The sequence shown here is derived from an EMBL/GenBank/DDBJ whole genome shotgun (WGS) entry which is preliminary data.</text>
</comment>